<evidence type="ECO:0000259" key="5">
    <source>
        <dbReference type="PROSITE" id="PS50865"/>
    </source>
</evidence>
<dbReference type="AlphaFoldDB" id="A0A166K911"/>
<evidence type="ECO:0000256" key="3">
    <source>
        <dbReference type="ARBA" id="ARBA00022833"/>
    </source>
</evidence>
<protein>
    <recommendedName>
        <fullName evidence="5">MYND-type domain-containing protein</fullName>
    </recommendedName>
</protein>
<keyword evidence="1" id="KW-0479">Metal-binding</keyword>
<dbReference type="PROSITE" id="PS50865">
    <property type="entry name" value="ZF_MYND_2"/>
    <property type="match status" value="1"/>
</dbReference>
<evidence type="ECO:0000256" key="1">
    <source>
        <dbReference type="ARBA" id="ARBA00022723"/>
    </source>
</evidence>
<evidence type="ECO:0000256" key="2">
    <source>
        <dbReference type="ARBA" id="ARBA00022771"/>
    </source>
</evidence>
<reference evidence="6 7" key="1">
    <citation type="journal article" date="2016" name="Mol. Biol. Evol.">
        <title>Comparative Genomics of Early-Diverging Mushroom-Forming Fungi Provides Insights into the Origins of Lignocellulose Decay Capabilities.</title>
        <authorList>
            <person name="Nagy L.G."/>
            <person name="Riley R."/>
            <person name="Tritt A."/>
            <person name="Adam C."/>
            <person name="Daum C."/>
            <person name="Floudas D."/>
            <person name="Sun H."/>
            <person name="Yadav J.S."/>
            <person name="Pangilinan J."/>
            <person name="Larsson K.H."/>
            <person name="Matsuura K."/>
            <person name="Barry K."/>
            <person name="Labutti K."/>
            <person name="Kuo R."/>
            <person name="Ohm R.A."/>
            <person name="Bhattacharya S.S."/>
            <person name="Shirouzu T."/>
            <person name="Yoshinaga Y."/>
            <person name="Martin F.M."/>
            <person name="Grigoriev I.V."/>
            <person name="Hibbett D.S."/>
        </authorList>
    </citation>
    <scope>NUCLEOTIDE SEQUENCE [LARGE SCALE GENOMIC DNA]</scope>
    <source>
        <strain evidence="6 7">CBS 109695</strain>
    </source>
</reference>
<feature type="domain" description="MYND-type" evidence="5">
    <location>
        <begin position="469"/>
        <end position="508"/>
    </location>
</feature>
<gene>
    <name evidence="6" type="ORF">FIBSPDRAFT_931465</name>
</gene>
<dbReference type="Proteomes" id="UP000076532">
    <property type="component" value="Unassembled WGS sequence"/>
</dbReference>
<accession>A0A166K911</accession>
<evidence type="ECO:0000313" key="7">
    <source>
        <dbReference type="Proteomes" id="UP000076532"/>
    </source>
</evidence>
<sequence length="516" mass="59105">MSQTEVRNVFQSTNMCTVDAIRIPSSNRDFPNHPIATATIQATDIESTTHFVTLSETEAYISQISADQPDRYFQHILLGWLEFVAPLTPHHVDDILELKCNSTEPLENTPESVSELLWQVAKASSGNLTEVKSFLLWRKAWPTMWIWIDHIYHAHHAHRQIVEQGLDIFITHFFARRYTIFMAVFTNLLRYDQQQPIVDILASYPRIFFIISDMWMREGTGKDTSHGFRSGVFADPRRATHQRFLAQAISNCRSAGEFVQVFCQRIERNLGQAQPDYEMLSADLISLIVYMTQVFGGPCMGVAPAIYASSRVATMLMHVWAHVASRPSTRSVEQRDDLLRICVSATFVLVERSPQAYDRIINILDYDVLPLLIKSIPLVRSSSKKYTAFTAHAVSLIDEIISPATVHREMLYSVKRRVDASRRRGHYLGPTSNPKFRDSWLRLIKLLDERKGLYHGYNESSQSVILCGNSECGNASRRGLRRCSACRISLYCSKQCQKQHWLRHKSLCDDMKGKIQ</sequence>
<keyword evidence="2 4" id="KW-0863">Zinc-finger</keyword>
<dbReference type="OrthoDB" id="341421at2759"/>
<proteinExistence type="predicted"/>
<keyword evidence="7" id="KW-1185">Reference proteome</keyword>
<dbReference type="InterPro" id="IPR002893">
    <property type="entry name" value="Znf_MYND"/>
</dbReference>
<feature type="non-terminal residue" evidence="6">
    <location>
        <position position="516"/>
    </location>
</feature>
<name>A0A166K911_9AGAM</name>
<evidence type="ECO:0000313" key="6">
    <source>
        <dbReference type="EMBL" id="KZP21656.1"/>
    </source>
</evidence>
<organism evidence="6 7">
    <name type="scientific">Athelia psychrophila</name>
    <dbReference type="NCBI Taxonomy" id="1759441"/>
    <lineage>
        <taxon>Eukaryota</taxon>
        <taxon>Fungi</taxon>
        <taxon>Dikarya</taxon>
        <taxon>Basidiomycota</taxon>
        <taxon>Agaricomycotina</taxon>
        <taxon>Agaricomycetes</taxon>
        <taxon>Agaricomycetidae</taxon>
        <taxon>Atheliales</taxon>
        <taxon>Atheliaceae</taxon>
        <taxon>Athelia</taxon>
    </lineage>
</organism>
<evidence type="ECO:0000256" key="4">
    <source>
        <dbReference type="PROSITE-ProRule" id="PRU00134"/>
    </source>
</evidence>
<dbReference type="EMBL" id="KV417545">
    <property type="protein sequence ID" value="KZP21656.1"/>
    <property type="molecule type" value="Genomic_DNA"/>
</dbReference>
<dbReference type="Pfam" id="PF01753">
    <property type="entry name" value="zf-MYND"/>
    <property type="match status" value="1"/>
</dbReference>
<dbReference type="SUPFAM" id="SSF144232">
    <property type="entry name" value="HIT/MYND zinc finger-like"/>
    <property type="match status" value="1"/>
</dbReference>
<dbReference type="Gene3D" id="6.10.140.2220">
    <property type="match status" value="1"/>
</dbReference>
<dbReference type="GO" id="GO:0008270">
    <property type="term" value="F:zinc ion binding"/>
    <property type="evidence" value="ECO:0007669"/>
    <property type="project" value="UniProtKB-KW"/>
</dbReference>
<keyword evidence="3" id="KW-0862">Zinc</keyword>